<dbReference type="Proteomes" id="UP000176498">
    <property type="component" value="Unassembled WGS sequence"/>
</dbReference>
<evidence type="ECO:0000313" key="1">
    <source>
        <dbReference type="EMBL" id="OGY42535.1"/>
    </source>
</evidence>
<sequence length="186" mass="20493">MLVEENGSSYSIIDVYGTSYQFSHSPSADTTYTYYIVPHNYVNGQWYVSGSSNKVTVKVTALPVIISIYVQNDVVWTGEQLSIIVDINKPLGFEIGLGDGYGYSYAYMPSSPIIHSYQLPGIYNIVVTAFDGADVIVANAFVFVEEDWLEYFISDGYSSPAIDSLWLEMNSSIIEGVNSKLTGGQP</sequence>
<dbReference type="EMBL" id="MHHZ01000003">
    <property type="protein sequence ID" value="OGY42535.1"/>
    <property type="molecule type" value="Genomic_DNA"/>
</dbReference>
<dbReference type="InterPro" id="IPR035986">
    <property type="entry name" value="PKD_dom_sf"/>
</dbReference>
<protein>
    <recommendedName>
        <fullName evidence="3">PKD domain-containing protein</fullName>
    </recommendedName>
</protein>
<reference evidence="1 2" key="1">
    <citation type="journal article" date="2016" name="Nat. Commun.">
        <title>Thousands of microbial genomes shed light on interconnected biogeochemical processes in an aquifer system.</title>
        <authorList>
            <person name="Anantharaman K."/>
            <person name="Brown C.T."/>
            <person name="Hug L.A."/>
            <person name="Sharon I."/>
            <person name="Castelle C.J."/>
            <person name="Probst A.J."/>
            <person name="Thomas B.C."/>
            <person name="Singh A."/>
            <person name="Wilkins M.J."/>
            <person name="Karaoz U."/>
            <person name="Brodie E.L."/>
            <person name="Williams K.H."/>
            <person name="Hubbard S.S."/>
            <person name="Banfield J.F."/>
        </authorList>
    </citation>
    <scope>NUCLEOTIDE SEQUENCE [LARGE SCALE GENOMIC DNA]</scope>
</reference>
<organism evidence="1 2">
    <name type="scientific">Candidatus Buchananbacteria bacterium RBG_13_36_9</name>
    <dbReference type="NCBI Taxonomy" id="1797530"/>
    <lineage>
        <taxon>Bacteria</taxon>
        <taxon>Candidatus Buchananiibacteriota</taxon>
    </lineage>
</organism>
<gene>
    <name evidence="1" type="ORF">A2Y82_04200</name>
</gene>
<evidence type="ECO:0000313" key="2">
    <source>
        <dbReference type="Proteomes" id="UP000176498"/>
    </source>
</evidence>
<comment type="caution">
    <text evidence="1">The sequence shown here is derived from an EMBL/GenBank/DDBJ whole genome shotgun (WGS) entry which is preliminary data.</text>
</comment>
<proteinExistence type="predicted"/>
<dbReference type="SUPFAM" id="SSF49299">
    <property type="entry name" value="PKD domain"/>
    <property type="match status" value="1"/>
</dbReference>
<dbReference type="AlphaFoldDB" id="A0A1G1XR44"/>
<name>A0A1G1XR44_9BACT</name>
<evidence type="ECO:0008006" key="3">
    <source>
        <dbReference type="Google" id="ProtNLM"/>
    </source>
</evidence>
<accession>A0A1G1XR44</accession>